<name>A0A1H7XNF8_9BACI</name>
<reference evidence="2" key="1">
    <citation type="submission" date="2016-10" db="EMBL/GenBank/DDBJ databases">
        <authorList>
            <person name="Varghese N."/>
            <person name="Submissions S."/>
        </authorList>
    </citation>
    <scope>NUCLEOTIDE SEQUENCE [LARGE SCALE GENOMIC DNA]</scope>
    <source>
        <strain evidence="2">B48,IBRC-M 10115,DSM 25386,CECT 8001</strain>
    </source>
</reference>
<dbReference type="Proteomes" id="UP000198553">
    <property type="component" value="Unassembled WGS sequence"/>
</dbReference>
<evidence type="ECO:0000313" key="2">
    <source>
        <dbReference type="Proteomes" id="UP000198553"/>
    </source>
</evidence>
<sequence length="61" mass="7138">MILALSIFILLLTVLVIIASEIQESNNETFKVMGEYLEKLEEQNMKLGKRIKELERKIDKE</sequence>
<keyword evidence="2" id="KW-1185">Reference proteome</keyword>
<organism evidence="1 2">
    <name type="scientific">Mesobacillus persicus</name>
    <dbReference type="NCBI Taxonomy" id="930146"/>
    <lineage>
        <taxon>Bacteria</taxon>
        <taxon>Bacillati</taxon>
        <taxon>Bacillota</taxon>
        <taxon>Bacilli</taxon>
        <taxon>Bacillales</taxon>
        <taxon>Bacillaceae</taxon>
        <taxon>Mesobacillus</taxon>
    </lineage>
</organism>
<proteinExistence type="predicted"/>
<dbReference type="EMBL" id="FOBW01000002">
    <property type="protein sequence ID" value="SEM35306.1"/>
    <property type="molecule type" value="Genomic_DNA"/>
</dbReference>
<dbReference type="AlphaFoldDB" id="A0A1H7XNF8"/>
<evidence type="ECO:0000313" key="1">
    <source>
        <dbReference type="EMBL" id="SEM35306.1"/>
    </source>
</evidence>
<dbReference type="STRING" id="930146.SAMN05192533_102290"/>
<accession>A0A1H7XNF8</accession>
<protein>
    <submittedName>
        <fullName evidence="1">Uncharacterized protein</fullName>
    </submittedName>
</protein>
<dbReference type="RefSeq" id="WP_090741405.1">
    <property type="nucleotide sequence ID" value="NZ_FOBW01000002.1"/>
</dbReference>
<gene>
    <name evidence="1" type="ORF">SAMN05192533_102290</name>
</gene>